<keyword evidence="2 4" id="KW-0238">DNA-binding</keyword>
<feature type="DNA-binding region" description="H-T-H motif" evidence="4">
    <location>
        <begin position="42"/>
        <end position="61"/>
    </location>
</feature>
<dbReference type="InterPro" id="IPR023772">
    <property type="entry name" value="DNA-bd_HTH_TetR-type_CS"/>
</dbReference>
<dbReference type="Pfam" id="PF00440">
    <property type="entry name" value="TetR_N"/>
    <property type="match status" value="1"/>
</dbReference>
<keyword evidence="7" id="KW-1185">Reference proteome</keyword>
<dbReference type="SUPFAM" id="SSF46689">
    <property type="entry name" value="Homeodomain-like"/>
    <property type="match status" value="1"/>
</dbReference>
<dbReference type="GO" id="GO:0003700">
    <property type="term" value="F:DNA-binding transcription factor activity"/>
    <property type="evidence" value="ECO:0007669"/>
    <property type="project" value="TreeGrafter"/>
</dbReference>
<dbReference type="SUPFAM" id="SSF48498">
    <property type="entry name" value="Tetracyclin repressor-like, C-terminal domain"/>
    <property type="match status" value="1"/>
</dbReference>
<evidence type="ECO:0000259" key="5">
    <source>
        <dbReference type="PROSITE" id="PS50977"/>
    </source>
</evidence>
<protein>
    <submittedName>
        <fullName evidence="6">AcrR family transcriptional regulator</fullName>
    </submittedName>
</protein>
<evidence type="ECO:0000313" key="6">
    <source>
        <dbReference type="EMBL" id="MBB3890347.1"/>
    </source>
</evidence>
<dbReference type="Gene3D" id="1.10.357.10">
    <property type="entry name" value="Tetracycline Repressor, domain 2"/>
    <property type="match status" value="1"/>
</dbReference>
<evidence type="ECO:0000256" key="3">
    <source>
        <dbReference type="ARBA" id="ARBA00023163"/>
    </source>
</evidence>
<dbReference type="PANTHER" id="PTHR30055">
    <property type="entry name" value="HTH-TYPE TRANSCRIPTIONAL REGULATOR RUTR"/>
    <property type="match status" value="1"/>
</dbReference>
<sequence length="211" mass="23232">MTIAVTTRRSARKPKGDGHLRRQEILEAAERIFVAEGYEGATIRKIADEVGVSSTALYMHFPDKSCILLEICQGTIRNLLERNAEIAAKPMDAANRVKLMLDAYMRWGLEHPNAYELVFCNVARLAAVIGEEETTADLGDQCYQVFSGVVREIAAEGRLRTGTADSAAQALWTACHGVVSMMIARPNFEWAPTDELIHVTLDGLMHGLVAD</sequence>
<keyword evidence="1" id="KW-0805">Transcription regulation</keyword>
<dbReference type="InterPro" id="IPR025996">
    <property type="entry name" value="MT1864/Rv1816-like_C"/>
</dbReference>
<feature type="domain" description="HTH tetR-type" evidence="5">
    <location>
        <begin position="19"/>
        <end position="79"/>
    </location>
</feature>
<dbReference type="PROSITE" id="PS01081">
    <property type="entry name" value="HTH_TETR_1"/>
    <property type="match status" value="1"/>
</dbReference>
<evidence type="ECO:0000256" key="2">
    <source>
        <dbReference type="ARBA" id="ARBA00023125"/>
    </source>
</evidence>
<evidence type="ECO:0000256" key="1">
    <source>
        <dbReference type="ARBA" id="ARBA00023015"/>
    </source>
</evidence>
<accession>A0A839ZYY5</accession>
<gene>
    <name evidence="6" type="ORF">GGQ61_001044</name>
</gene>
<dbReference type="InterPro" id="IPR050109">
    <property type="entry name" value="HTH-type_TetR-like_transc_reg"/>
</dbReference>
<proteinExistence type="predicted"/>
<name>A0A839ZYY5_9CAUL</name>
<dbReference type="InterPro" id="IPR009057">
    <property type="entry name" value="Homeodomain-like_sf"/>
</dbReference>
<keyword evidence="3" id="KW-0804">Transcription</keyword>
<organism evidence="6 7">
    <name type="scientific">Phenylobacterium haematophilum</name>
    <dbReference type="NCBI Taxonomy" id="98513"/>
    <lineage>
        <taxon>Bacteria</taxon>
        <taxon>Pseudomonadati</taxon>
        <taxon>Pseudomonadota</taxon>
        <taxon>Alphaproteobacteria</taxon>
        <taxon>Caulobacterales</taxon>
        <taxon>Caulobacteraceae</taxon>
        <taxon>Phenylobacterium</taxon>
    </lineage>
</organism>
<evidence type="ECO:0000313" key="7">
    <source>
        <dbReference type="Proteomes" id="UP000530564"/>
    </source>
</evidence>
<dbReference type="EMBL" id="JACIDK010000001">
    <property type="protein sequence ID" value="MBB3890347.1"/>
    <property type="molecule type" value="Genomic_DNA"/>
</dbReference>
<dbReference type="InterPro" id="IPR036271">
    <property type="entry name" value="Tet_transcr_reg_TetR-rel_C_sf"/>
</dbReference>
<dbReference type="AlphaFoldDB" id="A0A839ZYY5"/>
<dbReference type="RefSeq" id="WP_343056037.1">
    <property type="nucleotide sequence ID" value="NZ_JACIDK010000001.1"/>
</dbReference>
<evidence type="ECO:0000256" key="4">
    <source>
        <dbReference type="PROSITE-ProRule" id="PRU00335"/>
    </source>
</evidence>
<dbReference type="PROSITE" id="PS50977">
    <property type="entry name" value="HTH_TETR_2"/>
    <property type="match status" value="1"/>
</dbReference>
<dbReference type="GO" id="GO:0000976">
    <property type="term" value="F:transcription cis-regulatory region binding"/>
    <property type="evidence" value="ECO:0007669"/>
    <property type="project" value="TreeGrafter"/>
</dbReference>
<dbReference type="Pfam" id="PF13305">
    <property type="entry name" value="TetR_C_33"/>
    <property type="match status" value="1"/>
</dbReference>
<comment type="caution">
    <text evidence="6">The sequence shown here is derived from an EMBL/GenBank/DDBJ whole genome shotgun (WGS) entry which is preliminary data.</text>
</comment>
<dbReference type="InterPro" id="IPR001647">
    <property type="entry name" value="HTH_TetR"/>
</dbReference>
<dbReference type="PRINTS" id="PR00455">
    <property type="entry name" value="HTHTETR"/>
</dbReference>
<reference evidence="6 7" key="1">
    <citation type="submission" date="2020-08" db="EMBL/GenBank/DDBJ databases">
        <title>Genomic Encyclopedia of Type Strains, Phase IV (KMG-IV): sequencing the most valuable type-strain genomes for metagenomic binning, comparative biology and taxonomic classification.</title>
        <authorList>
            <person name="Goeker M."/>
        </authorList>
    </citation>
    <scope>NUCLEOTIDE SEQUENCE [LARGE SCALE GENOMIC DNA]</scope>
    <source>
        <strain evidence="6 7">DSM 21793</strain>
    </source>
</reference>
<dbReference type="PANTHER" id="PTHR30055:SF212">
    <property type="entry name" value="TETR-FAMILY FAMILY TRANSCRIPTIONAL REGULATOR"/>
    <property type="match status" value="1"/>
</dbReference>
<dbReference type="Proteomes" id="UP000530564">
    <property type="component" value="Unassembled WGS sequence"/>
</dbReference>